<dbReference type="Pfam" id="PF15860">
    <property type="entry name" value="DUF4728"/>
    <property type="match status" value="1"/>
</dbReference>
<sequence length="202" mass="22553">MYDHIDTTTMESQGKTFGESPLLGGCLCFGLRRSTQIIAFVDLVISAICVIGILVLSVSVEEKLEQFFSRELWKVLSWLVVRGLFSLIASLFLINGIIKVKRTINFFQNRRLLYIPWLFWTPVSLIVGFAGLLSVAVELSDSEFFPSYVVTLLLVVGLALAAGSVCYIIVYSHFKVLLYSQRSYPLTDVTAPLNGTPEKTLD</sequence>
<dbReference type="InterPro" id="IPR031720">
    <property type="entry name" value="DUF4728"/>
</dbReference>
<evidence type="ECO:0000313" key="1">
    <source>
        <dbReference type="EMBL" id="CAD7229759.1"/>
    </source>
</evidence>
<name>A0A7R8WIN7_9CRUS</name>
<dbReference type="EMBL" id="OB662260">
    <property type="protein sequence ID" value="CAD7229759.1"/>
    <property type="molecule type" value="Genomic_DNA"/>
</dbReference>
<dbReference type="AlphaFoldDB" id="A0A7R8WIN7"/>
<accession>A0A7R8WIN7</accession>
<proteinExistence type="predicted"/>
<protein>
    <submittedName>
        <fullName evidence="1">Uncharacterized protein</fullName>
    </submittedName>
</protein>
<gene>
    <name evidence="1" type="ORF">CTOB1V02_LOCUS7625</name>
</gene>
<organism evidence="1">
    <name type="scientific">Cyprideis torosa</name>
    <dbReference type="NCBI Taxonomy" id="163714"/>
    <lineage>
        <taxon>Eukaryota</taxon>
        <taxon>Metazoa</taxon>
        <taxon>Ecdysozoa</taxon>
        <taxon>Arthropoda</taxon>
        <taxon>Crustacea</taxon>
        <taxon>Oligostraca</taxon>
        <taxon>Ostracoda</taxon>
        <taxon>Podocopa</taxon>
        <taxon>Podocopida</taxon>
        <taxon>Cytherocopina</taxon>
        <taxon>Cytheroidea</taxon>
        <taxon>Cytherideidae</taxon>
        <taxon>Cyprideis</taxon>
    </lineage>
</organism>
<reference evidence="1" key="1">
    <citation type="submission" date="2020-11" db="EMBL/GenBank/DDBJ databases">
        <authorList>
            <person name="Tran Van P."/>
        </authorList>
    </citation>
    <scope>NUCLEOTIDE SEQUENCE</scope>
</reference>